<keyword evidence="3" id="KW-1185">Reference proteome</keyword>
<feature type="region of interest" description="Disordered" evidence="1">
    <location>
        <begin position="1"/>
        <end position="22"/>
    </location>
</feature>
<protein>
    <submittedName>
        <fullName evidence="2">Uncharacterized protein</fullName>
    </submittedName>
</protein>
<dbReference type="AlphaFoldDB" id="A0A2J6QB19"/>
<accession>A0A2J6QB19</accession>
<dbReference type="EMBL" id="KZ613475">
    <property type="protein sequence ID" value="PMD23466.1"/>
    <property type="molecule type" value="Genomic_DNA"/>
</dbReference>
<name>A0A2J6QB19_9HELO</name>
<reference evidence="2 3" key="1">
    <citation type="submission" date="2016-05" db="EMBL/GenBank/DDBJ databases">
        <title>A degradative enzymes factory behind the ericoid mycorrhizal symbiosis.</title>
        <authorList>
            <consortium name="DOE Joint Genome Institute"/>
            <person name="Martino E."/>
            <person name="Morin E."/>
            <person name="Grelet G."/>
            <person name="Kuo A."/>
            <person name="Kohler A."/>
            <person name="Daghino S."/>
            <person name="Barry K."/>
            <person name="Choi C."/>
            <person name="Cichocki N."/>
            <person name="Clum A."/>
            <person name="Copeland A."/>
            <person name="Hainaut M."/>
            <person name="Haridas S."/>
            <person name="Labutti K."/>
            <person name="Lindquist E."/>
            <person name="Lipzen A."/>
            <person name="Khouja H.-R."/>
            <person name="Murat C."/>
            <person name="Ohm R."/>
            <person name="Olson A."/>
            <person name="Spatafora J."/>
            <person name="Veneault-Fourrey C."/>
            <person name="Henrissat B."/>
            <person name="Grigoriev I."/>
            <person name="Martin F."/>
            <person name="Perotto S."/>
        </authorList>
    </citation>
    <scope>NUCLEOTIDE SEQUENCE [LARGE SCALE GENOMIC DNA]</scope>
    <source>
        <strain evidence="2 3">UAMH 7357</strain>
    </source>
</reference>
<evidence type="ECO:0000256" key="1">
    <source>
        <dbReference type="SAM" id="MobiDB-lite"/>
    </source>
</evidence>
<evidence type="ECO:0000313" key="2">
    <source>
        <dbReference type="EMBL" id="PMD23466.1"/>
    </source>
</evidence>
<sequence>MSILGDSTRANQNSRPLRSAKNAQMKENHVVIDCVEVGCDEDDLEELRAANLAETQELTARNVNPMKLIMLLRTRFGIGRYEIQRMRNVYNIRTPRRLSESELAGCRWD</sequence>
<organism evidence="2 3">
    <name type="scientific">Hyaloscypha hepaticicola</name>
    <dbReference type="NCBI Taxonomy" id="2082293"/>
    <lineage>
        <taxon>Eukaryota</taxon>
        <taxon>Fungi</taxon>
        <taxon>Dikarya</taxon>
        <taxon>Ascomycota</taxon>
        <taxon>Pezizomycotina</taxon>
        <taxon>Leotiomycetes</taxon>
        <taxon>Helotiales</taxon>
        <taxon>Hyaloscyphaceae</taxon>
        <taxon>Hyaloscypha</taxon>
    </lineage>
</organism>
<gene>
    <name evidence="2" type="ORF">NA56DRAFT_747316</name>
</gene>
<proteinExistence type="predicted"/>
<dbReference type="OrthoDB" id="3551443at2759"/>
<evidence type="ECO:0000313" key="3">
    <source>
        <dbReference type="Proteomes" id="UP000235672"/>
    </source>
</evidence>
<dbReference type="Proteomes" id="UP000235672">
    <property type="component" value="Unassembled WGS sequence"/>
</dbReference>